<dbReference type="PANTHER" id="PTHR43132">
    <property type="entry name" value="ARSENICAL RESISTANCE OPERON REPRESSOR ARSR-RELATED"/>
    <property type="match status" value="1"/>
</dbReference>
<dbReference type="EMBL" id="BONG01000045">
    <property type="protein sequence ID" value="GIF92441.1"/>
    <property type="molecule type" value="Genomic_DNA"/>
</dbReference>
<accession>A0A8J3NU69</accession>
<feature type="domain" description="HTH arsR-type" evidence="4">
    <location>
        <begin position="243"/>
        <end position="318"/>
    </location>
</feature>
<dbReference type="InterPro" id="IPR011991">
    <property type="entry name" value="ArsR-like_HTH"/>
</dbReference>
<comment type="caution">
    <text evidence="5">The sequence shown here is derived from an EMBL/GenBank/DDBJ whole genome shotgun (WGS) entry which is preliminary data.</text>
</comment>
<keyword evidence="1" id="KW-0805">Transcription regulation</keyword>
<evidence type="ECO:0000256" key="2">
    <source>
        <dbReference type="ARBA" id="ARBA00023125"/>
    </source>
</evidence>
<sequence>MGVWQVPVDLLARSRFTISPMTDTVAALLSLHRPRRPWQHAWRRPYAAAYEQMLARRPVVRALVVAAFGRRYMADFLTLAPASATPTFAEELAAVMARPDEQIRADLRATRPGPLDGVLSVDGLTREAAFVLDWVWTHTVRPEWAVREQRLRADVVARTARLSTEGWAGVFPDLADTMQWLGDGRLRVNDLPDPPLPLDQAEQLSFVPAHCGHGWVLWDQPTRFGMVYPVRGVLADTVPPAPDGLDRLIGPNRAAILRRLGTPVSTSHLAALTGLSLGSVSDHLRVLLDAGAVTKQRSGREVLYWRTAFGAVLADRSAVPPAPGRPD</sequence>
<evidence type="ECO:0000256" key="3">
    <source>
        <dbReference type="ARBA" id="ARBA00023163"/>
    </source>
</evidence>
<reference evidence="5 6" key="1">
    <citation type="submission" date="2021-01" db="EMBL/GenBank/DDBJ databases">
        <title>Whole genome shotgun sequence of Catellatospora chokoriensis NBRC 107358.</title>
        <authorList>
            <person name="Komaki H."/>
            <person name="Tamura T."/>
        </authorList>
    </citation>
    <scope>NUCLEOTIDE SEQUENCE [LARGE SCALE GENOMIC DNA]</scope>
    <source>
        <strain evidence="5 6">NBRC 107358</strain>
    </source>
</reference>
<proteinExistence type="predicted"/>
<keyword evidence="6" id="KW-1185">Reference proteome</keyword>
<evidence type="ECO:0000259" key="4">
    <source>
        <dbReference type="SMART" id="SM00418"/>
    </source>
</evidence>
<name>A0A8J3NU69_9ACTN</name>
<evidence type="ECO:0000313" key="6">
    <source>
        <dbReference type="Proteomes" id="UP000619293"/>
    </source>
</evidence>
<dbReference type="Pfam" id="PF12840">
    <property type="entry name" value="HTH_20"/>
    <property type="match status" value="1"/>
</dbReference>
<keyword evidence="2" id="KW-0238">DNA-binding</keyword>
<dbReference type="SUPFAM" id="SSF46785">
    <property type="entry name" value="Winged helix' DNA-binding domain"/>
    <property type="match status" value="1"/>
</dbReference>
<keyword evidence="3" id="KW-0804">Transcription</keyword>
<evidence type="ECO:0000313" key="5">
    <source>
        <dbReference type="EMBL" id="GIF92441.1"/>
    </source>
</evidence>
<dbReference type="InterPro" id="IPR036390">
    <property type="entry name" value="WH_DNA-bd_sf"/>
</dbReference>
<organism evidence="5 6">
    <name type="scientific">Catellatospora chokoriensis</name>
    <dbReference type="NCBI Taxonomy" id="310353"/>
    <lineage>
        <taxon>Bacteria</taxon>
        <taxon>Bacillati</taxon>
        <taxon>Actinomycetota</taxon>
        <taxon>Actinomycetes</taxon>
        <taxon>Micromonosporales</taxon>
        <taxon>Micromonosporaceae</taxon>
        <taxon>Catellatospora</taxon>
    </lineage>
</organism>
<dbReference type="GO" id="GO:0003700">
    <property type="term" value="F:DNA-binding transcription factor activity"/>
    <property type="evidence" value="ECO:0007669"/>
    <property type="project" value="InterPro"/>
</dbReference>
<dbReference type="InterPro" id="IPR001845">
    <property type="entry name" value="HTH_ArsR_DNA-bd_dom"/>
</dbReference>
<dbReference type="InterPro" id="IPR051011">
    <property type="entry name" value="Metal_resp_trans_reg"/>
</dbReference>
<gene>
    <name evidence="5" type="ORF">Cch02nite_58850</name>
</gene>
<dbReference type="AlphaFoldDB" id="A0A8J3NU69"/>
<dbReference type="Proteomes" id="UP000619293">
    <property type="component" value="Unassembled WGS sequence"/>
</dbReference>
<dbReference type="Gene3D" id="1.10.10.10">
    <property type="entry name" value="Winged helix-like DNA-binding domain superfamily/Winged helix DNA-binding domain"/>
    <property type="match status" value="1"/>
</dbReference>
<dbReference type="CDD" id="cd00090">
    <property type="entry name" value="HTH_ARSR"/>
    <property type="match status" value="1"/>
</dbReference>
<dbReference type="PANTHER" id="PTHR43132:SF6">
    <property type="entry name" value="HTH-TYPE TRANSCRIPTIONAL REPRESSOR CZRA"/>
    <property type="match status" value="1"/>
</dbReference>
<dbReference type="SMART" id="SM00418">
    <property type="entry name" value="HTH_ARSR"/>
    <property type="match status" value="1"/>
</dbReference>
<dbReference type="GO" id="GO:0003677">
    <property type="term" value="F:DNA binding"/>
    <property type="evidence" value="ECO:0007669"/>
    <property type="project" value="UniProtKB-KW"/>
</dbReference>
<evidence type="ECO:0000256" key="1">
    <source>
        <dbReference type="ARBA" id="ARBA00023015"/>
    </source>
</evidence>
<protein>
    <submittedName>
        <fullName evidence="5">Transcriptional regulator</fullName>
    </submittedName>
</protein>
<dbReference type="InterPro" id="IPR036388">
    <property type="entry name" value="WH-like_DNA-bd_sf"/>
</dbReference>